<dbReference type="STRING" id="526218.Sterm_0857"/>
<dbReference type="KEGG" id="str:Sterm_0857"/>
<dbReference type="RefSeq" id="WP_012860325.1">
    <property type="nucleotide sequence ID" value="NC_013517.1"/>
</dbReference>
<sequence length="123" mass="13276">MRKTVIDTSQKQPIYKVDYAVPVTIDAAATEFEMVGNNKIVRAGTIVSSTKNLTEPNQVKVLTDNTAGKGILMDDVDITFGDAIGTALVKGIIFAERITNPPTTVDYNDYLGNGLIQAVSIDR</sequence>
<reference evidence="2" key="1">
    <citation type="submission" date="2009-09" db="EMBL/GenBank/DDBJ databases">
        <title>The complete chromosome of Sebaldella termitidis ATCC 33386.</title>
        <authorList>
            <consortium name="US DOE Joint Genome Institute (JGI-PGF)"/>
            <person name="Lucas S."/>
            <person name="Copeland A."/>
            <person name="Lapidus A."/>
            <person name="Glavina del Rio T."/>
            <person name="Dalin E."/>
            <person name="Tice H."/>
            <person name="Bruce D."/>
            <person name="Goodwin L."/>
            <person name="Pitluck S."/>
            <person name="Kyrpides N."/>
            <person name="Mavromatis K."/>
            <person name="Ivanova N."/>
            <person name="Mikhailova N."/>
            <person name="Sims D."/>
            <person name="Meincke L."/>
            <person name="Brettin T."/>
            <person name="Detter J.C."/>
            <person name="Han C."/>
            <person name="Larimer F."/>
            <person name="Land M."/>
            <person name="Hauser L."/>
            <person name="Markowitz V."/>
            <person name="Cheng J.F."/>
            <person name="Hugenholtz P."/>
            <person name="Woyke T."/>
            <person name="Wu D."/>
            <person name="Eisen J.A."/>
        </authorList>
    </citation>
    <scope>NUCLEOTIDE SEQUENCE [LARGE SCALE GENOMIC DNA]</scope>
    <source>
        <strain evidence="2">ATCC 33386 / NCTC 11300</strain>
    </source>
</reference>
<dbReference type="EMBL" id="CP001739">
    <property type="protein sequence ID" value="ACZ07729.1"/>
    <property type="molecule type" value="Genomic_DNA"/>
</dbReference>
<evidence type="ECO:0000313" key="1">
    <source>
        <dbReference type="EMBL" id="ACZ07729.1"/>
    </source>
</evidence>
<reference evidence="1 2" key="2">
    <citation type="journal article" date="2010" name="Stand. Genomic Sci.">
        <title>Complete genome sequence of Sebaldella termitidis type strain (NCTC 11300).</title>
        <authorList>
            <person name="Harmon-Smith M."/>
            <person name="Celia L."/>
            <person name="Chertkov O."/>
            <person name="Lapidus A."/>
            <person name="Copeland A."/>
            <person name="Glavina Del Rio T."/>
            <person name="Nolan M."/>
            <person name="Lucas S."/>
            <person name="Tice H."/>
            <person name="Cheng J.F."/>
            <person name="Han C."/>
            <person name="Detter J.C."/>
            <person name="Bruce D."/>
            <person name="Goodwin L."/>
            <person name="Pitluck S."/>
            <person name="Pati A."/>
            <person name="Liolios K."/>
            <person name="Ivanova N."/>
            <person name="Mavromatis K."/>
            <person name="Mikhailova N."/>
            <person name="Chen A."/>
            <person name="Palaniappan K."/>
            <person name="Land M."/>
            <person name="Hauser L."/>
            <person name="Chang Y.J."/>
            <person name="Jeffries C.D."/>
            <person name="Brettin T."/>
            <person name="Goker M."/>
            <person name="Beck B."/>
            <person name="Bristow J."/>
            <person name="Eisen J.A."/>
            <person name="Markowitz V."/>
            <person name="Hugenholtz P."/>
            <person name="Kyrpides N.C."/>
            <person name="Klenk H.P."/>
            <person name="Chen F."/>
        </authorList>
    </citation>
    <scope>NUCLEOTIDE SEQUENCE [LARGE SCALE GENOMIC DNA]</scope>
    <source>
        <strain evidence="2">ATCC 33386 / NCTC 11300</strain>
    </source>
</reference>
<name>D1AR41_SEBTE</name>
<proteinExistence type="predicted"/>
<keyword evidence="2" id="KW-1185">Reference proteome</keyword>
<dbReference type="AlphaFoldDB" id="D1AR41"/>
<accession>D1AR41</accession>
<gene>
    <name evidence="1" type="ordered locus">Sterm_0857</name>
</gene>
<evidence type="ECO:0000313" key="2">
    <source>
        <dbReference type="Proteomes" id="UP000000845"/>
    </source>
</evidence>
<dbReference type="Proteomes" id="UP000000845">
    <property type="component" value="Chromosome"/>
</dbReference>
<protein>
    <submittedName>
        <fullName evidence="1">Uncharacterized protein</fullName>
    </submittedName>
</protein>
<dbReference type="HOGENOM" id="CLU_162077_0_0_0"/>
<organism evidence="1 2">
    <name type="scientific">Sebaldella termitidis (strain ATCC 33386 / NCTC 11300)</name>
    <dbReference type="NCBI Taxonomy" id="526218"/>
    <lineage>
        <taxon>Bacteria</taxon>
        <taxon>Fusobacteriati</taxon>
        <taxon>Fusobacteriota</taxon>
        <taxon>Fusobacteriia</taxon>
        <taxon>Fusobacteriales</taxon>
        <taxon>Leptotrichiaceae</taxon>
        <taxon>Sebaldella</taxon>
    </lineage>
</organism>